<protein>
    <submittedName>
        <fullName evidence="2">Uncharacterized protein</fullName>
    </submittedName>
</protein>
<dbReference type="EMBL" id="ABXJ01000118">
    <property type="protein sequence ID" value="EEA89818.1"/>
    <property type="molecule type" value="Genomic_DNA"/>
</dbReference>
<sequence>MVHDPSPRRLEDEYGRPIVSRLERDMRMDIERSRYSEMELEGIRCILQRTVDARGKAARIAAAVLVAFDAFYVWAEFFANPNHVMGAFSFSMTVLVVLEVLIWWFVWFIQIGLLKRDFNRAVERGYPQLFTCRLR</sequence>
<proteinExistence type="predicted"/>
<feature type="transmembrane region" description="Helical" evidence="1">
    <location>
        <begin position="87"/>
        <end position="114"/>
    </location>
</feature>
<keyword evidence="1" id="KW-0472">Membrane</keyword>
<keyword evidence="1" id="KW-0812">Transmembrane</keyword>
<dbReference type="AlphaFoldDB" id="B6GD38"/>
<evidence type="ECO:0000313" key="3">
    <source>
        <dbReference type="Proteomes" id="UP000003560"/>
    </source>
</evidence>
<evidence type="ECO:0000313" key="2">
    <source>
        <dbReference type="EMBL" id="EEA89818.1"/>
    </source>
</evidence>
<dbReference type="Proteomes" id="UP000003560">
    <property type="component" value="Unassembled WGS sequence"/>
</dbReference>
<evidence type="ECO:0000256" key="1">
    <source>
        <dbReference type="SAM" id="Phobius"/>
    </source>
</evidence>
<gene>
    <name evidence="2" type="ORF">COLSTE_02016</name>
</gene>
<organism evidence="2 3">
    <name type="scientific">Collinsella stercoris DSM 13279</name>
    <dbReference type="NCBI Taxonomy" id="445975"/>
    <lineage>
        <taxon>Bacteria</taxon>
        <taxon>Bacillati</taxon>
        <taxon>Actinomycetota</taxon>
        <taxon>Coriobacteriia</taxon>
        <taxon>Coriobacteriales</taxon>
        <taxon>Coriobacteriaceae</taxon>
        <taxon>Collinsella</taxon>
    </lineage>
</organism>
<dbReference type="HOGENOM" id="CLU_2022779_0_0_11"/>
<accession>B6GD38</accession>
<feature type="transmembrane region" description="Helical" evidence="1">
    <location>
        <begin position="57"/>
        <end position="75"/>
    </location>
</feature>
<keyword evidence="1" id="KW-1133">Transmembrane helix</keyword>
<name>B6GD38_9ACTN</name>
<reference evidence="2 3" key="2">
    <citation type="submission" date="2008-10" db="EMBL/GenBank/DDBJ databases">
        <authorList>
            <person name="Fulton L."/>
            <person name="Clifton S."/>
            <person name="Fulton B."/>
            <person name="Xu J."/>
            <person name="Minx P."/>
            <person name="Pepin K.H."/>
            <person name="Johnson M."/>
            <person name="Thiruvilangam P."/>
            <person name="Bhonagiri V."/>
            <person name="Nash W.E."/>
            <person name="Mardis E.R."/>
            <person name="Wilson R.K."/>
        </authorList>
    </citation>
    <scope>NUCLEOTIDE SEQUENCE [LARGE SCALE GENOMIC DNA]</scope>
    <source>
        <strain evidence="2 3">DSM 13279</strain>
    </source>
</reference>
<comment type="caution">
    <text evidence="2">The sequence shown here is derived from an EMBL/GenBank/DDBJ whole genome shotgun (WGS) entry which is preliminary data.</text>
</comment>
<keyword evidence="3" id="KW-1185">Reference proteome</keyword>
<dbReference type="OrthoDB" id="3182342at2"/>
<reference evidence="2 3" key="1">
    <citation type="submission" date="2008-10" db="EMBL/GenBank/DDBJ databases">
        <title>Draft genome sequence of Collinsella stercoris (DSM 13279).</title>
        <authorList>
            <person name="Sudarsanam P."/>
            <person name="Ley R."/>
            <person name="Guruge J."/>
            <person name="Turnbaugh P.J."/>
            <person name="Mahowald M."/>
            <person name="Liep D."/>
            <person name="Gordon J."/>
        </authorList>
    </citation>
    <scope>NUCLEOTIDE SEQUENCE [LARGE SCALE GENOMIC DNA]</scope>
    <source>
        <strain evidence="2 3">DSM 13279</strain>
    </source>
</reference>